<reference evidence="6" key="1">
    <citation type="submission" date="2021-02" db="EMBL/GenBank/DDBJ databases">
        <title>Phycicoccus sp. MQZ13P-5T, whole genome shotgun sequence.</title>
        <authorList>
            <person name="Tuo L."/>
        </authorList>
    </citation>
    <scope>NUCLEOTIDE SEQUENCE</scope>
    <source>
        <strain evidence="6">MQZ13P-5</strain>
    </source>
</reference>
<feature type="domain" description="GFO/IDH/MocA-like oxidoreductase" evidence="5">
    <location>
        <begin position="131"/>
        <end position="247"/>
    </location>
</feature>
<evidence type="ECO:0000313" key="6">
    <source>
        <dbReference type="EMBL" id="MBM6402407.1"/>
    </source>
</evidence>
<comment type="caution">
    <text evidence="6">The sequence shown here is derived from an EMBL/GenBank/DDBJ whole genome shotgun (WGS) entry which is preliminary data.</text>
</comment>
<dbReference type="Pfam" id="PF22725">
    <property type="entry name" value="GFO_IDH_MocA_C3"/>
    <property type="match status" value="1"/>
</dbReference>
<evidence type="ECO:0000313" key="7">
    <source>
        <dbReference type="Proteomes" id="UP001430172"/>
    </source>
</evidence>
<protein>
    <submittedName>
        <fullName evidence="6">Gfo/Idh/MocA family oxidoreductase</fullName>
    </submittedName>
</protein>
<dbReference type="Gene3D" id="3.30.360.10">
    <property type="entry name" value="Dihydrodipicolinate Reductase, domain 2"/>
    <property type="match status" value="1"/>
</dbReference>
<dbReference type="InterPro" id="IPR000683">
    <property type="entry name" value="Gfo/Idh/MocA-like_OxRdtase_N"/>
</dbReference>
<gene>
    <name evidence="6" type="ORF">JQN70_18590</name>
</gene>
<dbReference type="SUPFAM" id="SSF51735">
    <property type="entry name" value="NAD(P)-binding Rossmann-fold domains"/>
    <property type="match status" value="1"/>
</dbReference>
<feature type="domain" description="Gfo/Idh/MocA-like oxidoreductase N-terminal" evidence="4">
    <location>
        <begin position="3"/>
        <end position="119"/>
    </location>
</feature>
<sequence length="343" mass="36014">MTRVGLAGYGFAGRDIHTPRLLEAGLDVVAVSTRDEQRSAAARSDLPGVEVVDGLGELLMVDGLDLVVLATPSGGHAGQVRQVVDAGLPCVVDKPLALDAPSAAEVVRYAAAAGVPLTVFQNRRYDAEQATVARVVAEGLVGEPFRYEMRWERWRPVPKERWRETLPATEGGGLLLDLHTHLVDAAVQLFGPVGTVFATVAARTTTAEDDAFLVCTHDGGVVSHLAASSVAAAPGPRVRLLGTTGAYVLADFEGEEHVWSAQADAGAAQSGWLYRGTEREPVARAVSSQADLYRAVAAALRAPDPQAAMPVDPWDAVHTLAVVDAARASAAQGRVVTVVTPAR</sequence>
<dbReference type="Pfam" id="PF01408">
    <property type="entry name" value="GFO_IDH_MocA"/>
    <property type="match status" value="1"/>
</dbReference>
<keyword evidence="7" id="KW-1185">Reference proteome</keyword>
<evidence type="ECO:0000259" key="4">
    <source>
        <dbReference type="Pfam" id="PF01408"/>
    </source>
</evidence>
<keyword evidence="3" id="KW-0520">NAD</keyword>
<evidence type="ECO:0000256" key="2">
    <source>
        <dbReference type="ARBA" id="ARBA00023002"/>
    </source>
</evidence>
<accession>A0ABS2CR93</accession>
<dbReference type="SUPFAM" id="SSF55347">
    <property type="entry name" value="Glyceraldehyde-3-phosphate dehydrogenase-like, C-terminal domain"/>
    <property type="match status" value="1"/>
</dbReference>
<evidence type="ECO:0000259" key="5">
    <source>
        <dbReference type="Pfam" id="PF22725"/>
    </source>
</evidence>
<dbReference type="Gene3D" id="3.40.50.720">
    <property type="entry name" value="NAD(P)-binding Rossmann-like Domain"/>
    <property type="match status" value="1"/>
</dbReference>
<dbReference type="RefSeq" id="WP_204132880.1">
    <property type="nucleotide sequence ID" value="NZ_JAFDVD010000026.1"/>
</dbReference>
<proteinExistence type="inferred from homology"/>
<organism evidence="6 7">
    <name type="scientific">Phycicoccus sonneratiae</name>
    <dbReference type="NCBI Taxonomy" id="2807628"/>
    <lineage>
        <taxon>Bacteria</taxon>
        <taxon>Bacillati</taxon>
        <taxon>Actinomycetota</taxon>
        <taxon>Actinomycetes</taxon>
        <taxon>Micrococcales</taxon>
        <taxon>Intrasporangiaceae</taxon>
        <taxon>Phycicoccus</taxon>
    </lineage>
</organism>
<dbReference type="EMBL" id="JAFDVD010000026">
    <property type="protein sequence ID" value="MBM6402407.1"/>
    <property type="molecule type" value="Genomic_DNA"/>
</dbReference>
<evidence type="ECO:0000256" key="3">
    <source>
        <dbReference type="ARBA" id="ARBA00023027"/>
    </source>
</evidence>
<dbReference type="InterPro" id="IPR055170">
    <property type="entry name" value="GFO_IDH_MocA-like_dom"/>
</dbReference>
<evidence type="ECO:0000256" key="1">
    <source>
        <dbReference type="ARBA" id="ARBA00010928"/>
    </source>
</evidence>
<dbReference type="PANTHER" id="PTHR43708:SF5">
    <property type="entry name" value="CONSERVED EXPRESSED OXIDOREDUCTASE (EUROFUNG)-RELATED"/>
    <property type="match status" value="1"/>
</dbReference>
<comment type="similarity">
    <text evidence="1">Belongs to the Gfo/Idh/MocA family.</text>
</comment>
<dbReference type="Proteomes" id="UP001430172">
    <property type="component" value="Unassembled WGS sequence"/>
</dbReference>
<keyword evidence="2" id="KW-0560">Oxidoreductase</keyword>
<dbReference type="InterPro" id="IPR036291">
    <property type="entry name" value="NAD(P)-bd_dom_sf"/>
</dbReference>
<dbReference type="InterPro" id="IPR051317">
    <property type="entry name" value="Gfo/Idh/MocA_oxidoreduct"/>
</dbReference>
<dbReference type="PANTHER" id="PTHR43708">
    <property type="entry name" value="CONSERVED EXPRESSED OXIDOREDUCTASE (EUROFUNG)"/>
    <property type="match status" value="1"/>
</dbReference>
<name>A0ABS2CR93_9MICO</name>